<gene>
    <name evidence="2" type="ORF">K2F26_11405</name>
</gene>
<dbReference type="Pfam" id="PF06114">
    <property type="entry name" value="Peptidase_M78"/>
    <property type="match status" value="1"/>
</dbReference>
<protein>
    <submittedName>
        <fullName evidence="2">ImmA/IrrE family metallo-endopeptidase</fullName>
    </submittedName>
</protein>
<organism evidence="2 3">
    <name type="scientific">Sphaerospermopsis torques-reginae ITEP-024</name>
    <dbReference type="NCBI Taxonomy" id="984208"/>
    <lineage>
        <taxon>Bacteria</taxon>
        <taxon>Bacillati</taxon>
        <taxon>Cyanobacteriota</taxon>
        <taxon>Cyanophyceae</taxon>
        <taxon>Nostocales</taxon>
        <taxon>Aphanizomenonaceae</taxon>
        <taxon>Sphaerospermopsis</taxon>
        <taxon>Sphaerospermopsis torques-reginae</taxon>
    </lineage>
</organism>
<dbReference type="Gene3D" id="1.10.10.2910">
    <property type="match status" value="1"/>
</dbReference>
<sequence length="313" mass="35291">MGFPQNFIQDKALPEWWNSELEKNPVAVMEAAGYISKRLGLDIGSVFNLNVPIEFKKVNSPKFKKRQNTDEQQLLIAQGLATRIAEMTGYACKSSYQGVSGYPSEIRRIILENNFCVDLDSLINFCWSCGIPVIHFSDFPRNTPKMDGMAAHLNGRPIIVISSGWKFSARLVFVIAHELGHIACGHVQDGVLVDQDINKEIQDEEEKEANEFAEKLLFGETRYRWEQISSAIDLARTANELGNQDRVDPGVVALNYAWQKSDWRIGTGALKIIEPNAQASAKINLFLSKNLDWEELDTDSEEYLRLVTGCDFV</sequence>
<feature type="domain" description="IrrE N-terminal-like" evidence="1">
    <location>
        <begin position="144"/>
        <end position="223"/>
    </location>
</feature>
<evidence type="ECO:0000313" key="2">
    <source>
        <dbReference type="EMBL" id="QYX33851.1"/>
    </source>
</evidence>
<evidence type="ECO:0000313" key="3">
    <source>
        <dbReference type="Proteomes" id="UP000826540"/>
    </source>
</evidence>
<accession>A0ABX8X572</accession>
<dbReference type="RefSeq" id="WP_220611563.1">
    <property type="nucleotide sequence ID" value="NZ_CP080598.1"/>
</dbReference>
<evidence type="ECO:0000259" key="1">
    <source>
        <dbReference type="Pfam" id="PF06114"/>
    </source>
</evidence>
<dbReference type="InterPro" id="IPR010359">
    <property type="entry name" value="IrrE_HExxH"/>
</dbReference>
<proteinExistence type="predicted"/>
<reference evidence="2 3" key="1">
    <citation type="journal article" date="2022" name="J. Am. Chem. Soc.">
        <title>Biosynthesis of Guanitoxin Enables Global Environmental Detection in Freshwater Cyanobacteria.</title>
        <authorList>
            <person name="Lima S.T."/>
            <person name="Fallon T.R."/>
            <person name="Cordoza J.L."/>
            <person name="Chekan J.R."/>
            <person name="Delbaje E."/>
            <person name="Hopiavuori A.R."/>
            <person name="Alvarenga D.O."/>
            <person name="Wood S.M."/>
            <person name="Luhavaya H."/>
            <person name="Baumgartner J.T."/>
            <person name="Dorr F.A."/>
            <person name="Etchegaray A."/>
            <person name="Pinto E."/>
            <person name="McKinnie S.M.K."/>
            <person name="Fiore M.F."/>
            <person name="Moore B.S."/>
        </authorList>
    </citation>
    <scope>NUCLEOTIDE SEQUENCE [LARGE SCALE GENOMIC DNA]</scope>
    <source>
        <strain evidence="2 3">ITEP-024</strain>
    </source>
</reference>
<dbReference type="Proteomes" id="UP000826540">
    <property type="component" value="Chromosome"/>
</dbReference>
<dbReference type="EMBL" id="CP080598">
    <property type="protein sequence ID" value="QYX33851.1"/>
    <property type="molecule type" value="Genomic_DNA"/>
</dbReference>
<keyword evidence="3" id="KW-1185">Reference proteome</keyword>
<name>A0ABX8X572_9CYAN</name>